<sequence length="186" mass="20591">MRSGKCDFKELRELQKQVEQMNQSFKDEFFEQCAKELAARLLRKAIKRTPVGQYPSDSGKVGGTLRRGWTTSDEKTAMYTALFGGGEGGIGGTGTQKQVYGKGSISENANGYANSLRVEKKGDSYVVELVNPVEYASYVEYGHRTRGGNGWVKGRLMMTISAQEIQSIAPAFLQKKLEAKLREVFG</sequence>
<dbReference type="EMBL" id="JACRYT010000032">
    <property type="protein sequence ID" value="MBC6681310.1"/>
    <property type="molecule type" value="Genomic_DNA"/>
</dbReference>
<proteinExistence type="predicted"/>
<dbReference type="AlphaFoldDB" id="A0A923SS56"/>
<organism evidence="1 2">
    <name type="scientific">Zhenpiania hominis</name>
    <dbReference type="NCBI Taxonomy" id="2763644"/>
    <lineage>
        <taxon>Bacteria</taxon>
        <taxon>Bacillati</taxon>
        <taxon>Bacillota</taxon>
        <taxon>Clostridia</taxon>
        <taxon>Peptostreptococcales</taxon>
        <taxon>Anaerovoracaceae</taxon>
        <taxon>Zhenpiania</taxon>
    </lineage>
</organism>
<dbReference type="InterPro" id="IPR010064">
    <property type="entry name" value="HK97-gp10_tail"/>
</dbReference>
<keyword evidence="2" id="KW-1185">Reference proteome</keyword>
<protein>
    <submittedName>
        <fullName evidence="1">HK97 gp10 family phage protein</fullName>
    </submittedName>
</protein>
<gene>
    <name evidence="1" type="ORF">H9L42_15985</name>
</gene>
<accession>A0A923SS56</accession>
<comment type="caution">
    <text evidence="1">The sequence shown here is derived from an EMBL/GenBank/DDBJ whole genome shotgun (WGS) entry which is preliminary data.</text>
</comment>
<evidence type="ECO:0000313" key="2">
    <source>
        <dbReference type="Proteomes" id="UP000602647"/>
    </source>
</evidence>
<dbReference type="Proteomes" id="UP000602647">
    <property type="component" value="Unassembled WGS sequence"/>
</dbReference>
<name>A0A923SS56_9FIRM</name>
<reference evidence="1" key="1">
    <citation type="submission" date="2020-08" db="EMBL/GenBank/DDBJ databases">
        <title>Genome public.</title>
        <authorList>
            <person name="Liu C."/>
            <person name="Sun Q."/>
        </authorList>
    </citation>
    <scope>NUCLEOTIDE SEQUENCE</scope>
    <source>
        <strain evidence="1">BX12</strain>
    </source>
</reference>
<evidence type="ECO:0000313" key="1">
    <source>
        <dbReference type="EMBL" id="MBC6681310.1"/>
    </source>
</evidence>
<dbReference type="RefSeq" id="WP_187304405.1">
    <property type="nucleotide sequence ID" value="NZ_JACRYT010000032.1"/>
</dbReference>
<dbReference type="Pfam" id="PF04883">
    <property type="entry name" value="HK97-gp10_like"/>
    <property type="match status" value="1"/>
</dbReference>